<evidence type="ECO:0000256" key="8">
    <source>
        <dbReference type="ARBA" id="ARBA00023136"/>
    </source>
</evidence>
<dbReference type="InterPro" id="IPR036291">
    <property type="entry name" value="NAD(P)-bd_dom_sf"/>
</dbReference>
<comment type="caution">
    <text evidence="12">The sequence shown here is derived from an EMBL/GenBank/DDBJ whole genome shotgun (WGS) entry which is preliminary data.</text>
</comment>
<keyword evidence="7" id="KW-0406">Ion transport</keyword>
<feature type="transmembrane region" description="Helical" evidence="9">
    <location>
        <begin position="32"/>
        <end position="50"/>
    </location>
</feature>
<protein>
    <submittedName>
        <fullName evidence="12">Sodium:proton antiporter</fullName>
    </submittedName>
</protein>
<reference evidence="12 13" key="1">
    <citation type="submission" date="2018-09" db="EMBL/GenBank/DDBJ databases">
        <authorList>
            <person name="Zhu H."/>
        </authorList>
    </citation>
    <scope>NUCLEOTIDE SEQUENCE [LARGE SCALE GENOMIC DNA]</scope>
    <source>
        <strain evidence="12 13">K2S05-167</strain>
    </source>
</reference>
<evidence type="ECO:0000256" key="6">
    <source>
        <dbReference type="ARBA" id="ARBA00022989"/>
    </source>
</evidence>
<dbReference type="GO" id="GO:0015297">
    <property type="term" value="F:antiporter activity"/>
    <property type="evidence" value="ECO:0007669"/>
    <property type="project" value="UniProtKB-KW"/>
</dbReference>
<evidence type="ECO:0000256" key="3">
    <source>
        <dbReference type="ARBA" id="ARBA00022449"/>
    </source>
</evidence>
<sequence length="600" mass="63881">MLHLDHPVVALPVIVALGLLAQLLASRWRVPAILPLLLIGFLLGPVTHVLTPGQVLTGQGLSLMTSLAIAIILFEGGLTLKFSDLSGHGKAVRRLITWGAVITWSLAAAAAHFITGLSWGVAVLFGALVIVTGPTVIAPLLKNIRPNARVSSVLRWEGILIDPIGALAAAIAFEWVRSETGNGALSATFSHVASFMGVGTGLGLIMGGLLVLMLKRDWLPEHLINPGVLAWVLLAFGLSDAFAPESGLLTVTIMGILLANSKLSQVEDILHFKEEIVVILLSTIFVALAANIRTEALLGVFRPAPLLLLAAIVLLVRPTSVLLSTIGTSLNLRERLFISYVGPRGIVAAAISALFATRLQELGVPGAEMLVTLVFAVIVGTVVLASLSAKPVAKALGVTEAERDGYLIVGAHPLGRDIASALKRAGADVLLADTNLDNVRQAKLSGLNAYYGSLLSASAEDVSLEGIGNLLALTSNDEANALSARKYAREFGRPHVFQLLPDRQHERTQLEEKERARIAFETGPTFAELQERYRCGGRLKTTALTGAYPLSQFRAEQPDALILFWGTDGKFQLSRPEKDIPEQDVQVISLSSPAQDAVVR</sequence>
<feature type="domain" description="RCK N-terminal" evidence="11">
    <location>
        <begin position="406"/>
        <end position="497"/>
    </location>
</feature>
<evidence type="ECO:0000313" key="13">
    <source>
        <dbReference type="Proteomes" id="UP000286287"/>
    </source>
</evidence>
<dbReference type="AlphaFoldDB" id="A0A418VGL0"/>
<dbReference type="PANTHER" id="PTHR32507:SF0">
    <property type="entry name" value="NA(+)_H(+) ANTIPORTER 2-RELATED"/>
    <property type="match status" value="1"/>
</dbReference>
<dbReference type="PANTHER" id="PTHR32507">
    <property type="entry name" value="NA(+)/H(+) ANTIPORTER 1"/>
    <property type="match status" value="1"/>
</dbReference>
<dbReference type="OrthoDB" id="570124at2"/>
<dbReference type="GO" id="GO:1902600">
    <property type="term" value="P:proton transmembrane transport"/>
    <property type="evidence" value="ECO:0007669"/>
    <property type="project" value="InterPro"/>
</dbReference>
<keyword evidence="4" id="KW-1003">Cell membrane</keyword>
<feature type="domain" description="Cation/H+ exchanger transmembrane" evidence="10">
    <location>
        <begin position="19"/>
        <end position="394"/>
    </location>
</feature>
<keyword evidence="2" id="KW-0813">Transport</keyword>
<keyword evidence="6 9" id="KW-1133">Transmembrane helix</keyword>
<dbReference type="Pfam" id="PF00999">
    <property type="entry name" value="Na_H_Exchanger"/>
    <property type="match status" value="1"/>
</dbReference>
<dbReference type="Pfam" id="PF02254">
    <property type="entry name" value="TrkA_N"/>
    <property type="match status" value="1"/>
</dbReference>
<keyword evidence="3" id="KW-0050">Antiport</keyword>
<keyword evidence="8 9" id="KW-0472">Membrane</keyword>
<feature type="transmembrane region" description="Helical" evidence="9">
    <location>
        <begin position="276"/>
        <end position="292"/>
    </location>
</feature>
<evidence type="ECO:0000256" key="5">
    <source>
        <dbReference type="ARBA" id="ARBA00022692"/>
    </source>
</evidence>
<evidence type="ECO:0000259" key="11">
    <source>
        <dbReference type="Pfam" id="PF02254"/>
    </source>
</evidence>
<evidence type="ECO:0000256" key="9">
    <source>
        <dbReference type="SAM" id="Phobius"/>
    </source>
</evidence>
<feature type="transmembrane region" description="Helical" evidence="9">
    <location>
        <begin position="336"/>
        <end position="357"/>
    </location>
</feature>
<name>A0A418VGL0_9DEIO</name>
<dbReference type="InterPro" id="IPR006153">
    <property type="entry name" value="Cation/H_exchanger_TM"/>
</dbReference>
<feature type="transmembrane region" description="Helical" evidence="9">
    <location>
        <begin position="120"/>
        <end position="141"/>
    </location>
</feature>
<feature type="transmembrane region" description="Helical" evidence="9">
    <location>
        <begin position="153"/>
        <end position="173"/>
    </location>
</feature>
<feature type="transmembrane region" description="Helical" evidence="9">
    <location>
        <begin position="95"/>
        <end position="114"/>
    </location>
</feature>
<feature type="transmembrane region" description="Helical" evidence="9">
    <location>
        <begin position="248"/>
        <end position="264"/>
    </location>
</feature>
<dbReference type="Gene3D" id="3.40.50.720">
    <property type="entry name" value="NAD(P)-binding Rossmann-like Domain"/>
    <property type="match status" value="1"/>
</dbReference>
<comment type="subcellular location">
    <subcellularLocation>
        <location evidence="1">Cell membrane</location>
        <topology evidence="1">Multi-pass membrane protein</topology>
    </subcellularLocation>
</comment>
<gene>
    <name evidence="12" type="ORF">D3875_01825</name>
</gene>
<dbReference type="EMBL" id="QYUJ01000006">
    <property type="protein sequence ID" value="RJF75265.1"/>
    <property type="molecule type" value="Genomic_DNA"/>
</dbReference>
<keyword evidence="13" id="KW-1185">Reference proteome</keyword>
<evidence type="ECO:0000256" key="4">
    <source>
        <dbReference type="ARBA" id="ARBA00022475"/>
    </source>
</evidence>
<dbReference type="Gene3D" id="1.20.1530.20">
    <property type="match status" value="1"/>
</dbReference>
<dbReference type="Proteomes" id="UP000286287">
    <property type="component" value="Unassembled WGS sequence"/>
</dbReference>
<dbReference type="RefSeq" id="WP_119760540.1">
    <property type="nucleotide sequence ID" value="NZ_QYUJ01000006.1"/>
</dbReference>
<feature type="transmembrane region" description="Helical" evidence="9">
    <location>
        <begin position="6"/>
        <end position="25"/>
    </location>
</feature>
<dbReference type="GO" id="GO:0005886">
    <property type="term" value="C:plasma membrane"/>
    <property type="evidence" value="ECO:0007669"/>
    <property type="project" value="UniProtKB-SubCell"/>
</dbReference>
<feature type="transmembrane region" description="Helical" evidence="9">
    <location>
        <begin position="193"/>
        <end position="214"/>
    </location>
</feature>
<evidence type="ECO:0000256" key="7">
    <source>
        <dbReference type="ARBA" id="ARBA00023065"/>
    </source>
</evidence>
<evidence type="ECO:0000313" key="12">
    <source>
        <dbReference type="EMBL" id="RJF75265.1"/>
    </source>
</evidence>
<evidence type="ECO:0000256" key="1">
    <source>
        <dbReference type="ARBA" id="ARBA00004651"/>
    </source>
</evidence>
<accession>A0A418VGL0</accession>
<dbReference type="GO" id="GO:0006813">
    <property type="term" value="P:potassium ion transport"/>
    <property type="evidence" value="ECO:0007669"/>
    <property type="project" value="InterPro"/>
</dbReference>
<feature type="transmembrane region" description="Helical" evidence="9">
    <location>
        <begin position="304"/>
        <end position="324"/>
    </location>
</feature>
<proteinExistence type="predicted"/>
<evidence type="ECO:0000259" key="10">
    <source>
        <dbReference type="Pfam" id="PF00999"/>
    </source>
</evidence>
<feature type="transmembrane region" description="Helical" evidence="9">
    <location>
        <begin position="369"/>
        <end position="387"/>
    </location>
</feature>
<feature type="transmembrane region" description="Helical" evidence="9">
    <location>
        <begin position="56"/>
        <end position="74"/>
    </location>
</feature>
<dbReference type="InterPro" id="IPR038770">
    <property type="entry name" value="Na+/solute_symporter_sf"/>
</dbReference>
<evidence type="ECO:0000256" key="2">
    <source>
        <dbReference type="ARBA" id="ARBA00022448"/>
    </source>
</evidence>
<dbReference type="SUPFAM" id="SSF51735">
    <property type="entry name" value="NAD(P)-binding Rossmann-fold domains"/>
    <property type="match status" value="1"/>
</dbReference>
<organism evidence="12 13">
    <name type="scientific">Deinococcus cavernae</name>
    <dbReference type="NCBI Taxonomy" id="2320857"/>
    <lineage>
        <taxon>Bacteria</taxon>
        <taxon>Thermotogati</taxon>
        <taxon>Deinococcota</taxon>
        <taxon>Deinococci</taxon>
        <taxon>Deinococcales</taxon>
        <taxon>Deinococcaceae</taxon>
        <taxon>Deinococcus</taxon>
    </lineage>
</organism>
<keyword evidence="5 9" id="KW-0812">Transmembrane</keyword>
<dbReference type="InterPro" id="IPR003148">
    <property type="entry name" value="RCK_N"/>
</dbReference>